<organism evidence="2 3">
    <name type="scientific">Embleya scabrispora</name>
    <dbReference type="NCBI Taxonomy" id="159449"/>
    <lineage>
        <taxon>Bacteria</taxon>
        <taxon>Bacillati</taxon>
        <taxon>Actinomycetota</taxon>
        <taxon>Actinomycetes</taxon>
        <taxon>Kitasatosporales</taxon>
        <taxon>Streptomycetaceae</taxon>
        <taxon>Embleya</taxon>
    </lineage>
</organism>
<name>A0A1T3NRX4_9ACTN</name>
<keyword evidence="3" id="KW-1185">Reference proteome</keyword>
<dbReference type="AlphaFoldDB" id="A0A1T3NRX4"/>
<evidence type="ECO:0000256" key="1">
    <source>
        <dbReference type="SAM" id="MobiDB-lite"/>
    </source>
</evidence>
<feature type="region of interest" description="Disordered" evidence="1">
    <location>
        <begin position="115"/>
        <end position="143"/>
    </location>
</feature>
<evidence type="ECO:0000313" key="2">
    <source>
        <dbReference type="EMBL" id="OPC79548.1"/>
    </source>
</evidence>
<accession>A0A1T3NRX4</accession>
<feature type="compositionally biased region" description="Acidic residues" evidence="1">
    <location>
        <begin position="115"/>
        <end position="134"/>
    </location>
</feature>
<sequence length="482" mass="53296">MNAGFEQVRLFDFLCEHTPSKSRVMALIGTFDIPRSLAAVLTCKDKAHAHAAQRMLRRVLAARDATEGAESLRTLVAALPDAPGSSLRQAVAHAATGTWPAGTGILYVPVPEAGAQDEELEGREDAGASDEPDDTSAAASPDEARLKDLAGSVVRIAHLREFHITDEDTLVREAMSQGWEPLPASDLTEDDPRDLVGAVMTLSDSDSWIAGAETLTDQSSARLLRVQDGDELADWSARPIRTDFTHGWRLGREHEEAAIDPEASTPTPDEETPDLVALFPVRECDCGGEGCEEGCWQFTPRTVDLLLTALSVLADQAYDDAEELGDRPVSDHDTGNWETFMRLPPLTFAANREWRRRMARAFDDLADDLERGTWPQPSCTAEEMALHLAIEDAPSYLDDIDESNDAHGRLPEHEDDYDWDMCSDLFFQDHDVLMLFNARFDGIEDPAGEVNQHFGIGDLRRNNWFEPFGNTPARDPGRGFRR</sequence>
<dbReference type="EMBL" id="MWQN01000001">
    <property type="protein sequence ID" value="OPC79548.1"/>
    <property type="molecule type" value="Genomic_DNA"/>
</dbReference>
<dbReference type="Proteomes" id="UP000190037">
    <property type="component" value="Unassembled WGS sequence"/>
</dbReference>
<comment type="caution">
    <text evidence="2">The sequence shown here is derived from an EMBL/GenBank/DDBJ whole genome shotgun (WGS) entry which is preliminary data.</text>
</comment>
<protein>
    <submittedName>
        <fullName evidence="2">Uncharacterized protein</fullName>
    </submittedName>
</protein>
<evidence type="ECO:0000313" key="3">
    <source>
        <dbReference type="Proteomes" id="UP000190037"/>
    </source>
</evidence>
<dbReference type="RefSeq" id="WP_078973813.1">
    <property type="nucleotide sequence ID" value="NZ_MWQN01000001.1"/>
</dbReference>
<proteinExistence type="predicted"/>
<gene>
    <name evidence="2" type="ORF">B4N89_00025</name>
</gene>
<reference evidence="2 3" key="1">
    <citation type="submission" date="2017-03" db="EMBL/GenBank/DDBJ databases">
        <title>Draft genome sequence of Streptomyces scabrisporus NF3, endophyte isolated from Amphipterygium adstringens.</title>
        <authorList>
            <person name="Vazquez M."/>
            <person name="Ceapa C.D."/>
            <person name="Rodriguez Luna D."/>
            <person name="Sanchez Esquivel S."/>
        </authorList>
    </citation>
    <scope>NUCLEOTIDE SEQUENCE [LARGE SCALE GENOMIC DNA]</scope>
    <source>
        <strain evidence="2 3">NF3</strain>
    </source>
</reference>